<proteinExistence type="predicted"/>
<gene>
    <name evidence="2" type="ORF">BJ963_003570</name>
</gene>
<dbReference type="EMBL" id="JACCBJ010000001">
    <property type="protein sequence ID" value="NYD76051.1"/>
    <property type="molecule type" value="Genomic_DNA"/>
</dbReference>
<feature type="transmembrane region" description="Helical" evidence="1">
    <location>
        <begin position="7"/>
        <end position="28"/>
    </location>
</feature>
<keyword evidence="3" id="KW-1185">Reference proteome</keyword>
<keyword evidence="1" id="KW-0812">Transmembrane</keyword>
<name>A0A852T5A9_9MICO</name>
<accession>A0A852T5A9</accession>
<dbReference type="AlphaFoldDB" id="A0A852T5A9"/>
<dbReference type="Proteomes" id="UP000589620">
    <property type="component" value="Unassembled WGS sequence"/>
</dbReference>
<keyword evidence="1" id="KW-0472">Membrane</keyword>
<feature type="transmembrane region" description="Helical" evidence="1">
    <location>
        <begin position="34"/>
        <end position="53"/>
    </location>
</feature>
<sequence length="59" mass="6143">MSRENTGITIGSVGFAVAVALTLIGAFTRTDLTLIVGAAVAAVTVMTCVILQFTSRKER</sequence>
<comment type="caution">
    <text evidence="2">The sequence shown here is derived from an EMBL/GenBank/DDBJ whole genome shotgun (WGS) entry which is preliminary data.</text>
</comment>
<dbReference type="RefSeq" id="WP_179457803.1">
    <property type="nucleotide sequence ID" value="NZ_BAAAPX010000001.1"/>
</dbReference>
<reference evidence="2 3" key="1">
    <citation type="submission" date="2020-07" db="EMBL/GenBank/DDBJ databases">
        <title>Sequencing the genomes of 1000 actinobacteria strains.</title>
        <authorList>
            <person name="Klenk H.-P."/>
        </authorList>
    </citation>
    <scope>NUCLEOTIDE SEQUENCE [LARGE SCALE GENOMIC DNA]</scope>
    <source>
        <strain evidence="2 3">DSM 23871</strain>
    </source>
</reference>
<evidence type="ECO:0000313" key="2">
    <source>
        <dbReference type="EMBL" id="NYD76051.1"/>
    </source>
</evidence>
<protein>
    <submittedName>
        <fullName evidence="2">Ca2+/H+ antiporter</fullName>
    </submittedName>
</protein>
<organism evidence="2 3">
    <name type="scientific">Leifsonia soli</name>
    <dbReference type="NCBI Taxonomy" id="582665"/>
    <lineage>
        <taxon>Bacteria</taxon>
        <taxon>Bacillati</taxon>
        <taxon>Actinomycetota</taxon>
        <taxon>Actinomycetes</taxon>
        <taxon>Micrococcales</taxon>
        <taxon>Microbacteriaceae</taxon>
        <taxon>Leifsonia</taxon>
    </lineage>
</organism>
<keyword evidence="1" id="KW-1133">Transmembrane helix</keyword>
<evidence type="ECO:0000256" key="1">
    <source>
        <dbReference type="SAM" id="Phobius"/>
    </source>
</evidence>
<evidence type="ECO:0000313" key="3">
    <source>
        <dbReference type="Proteomes" id="UP000589620"/>
    </source>
</evidence>